<reference evidence="1" key="1">
    <citation type="submission" date="2022-02" db="EMBL/GenBank/DDBJ databases">
        <title>Plant Genome Project.</title>
        <authorList>
            <person name="Zhang R.-G."/>
        </authorList>
    </citation>
    <scope>NUCLEOTIDE SEQUENCE</scope>
    <source>
        <strain evidence="1">AT1</strain>
    </source>
</reference>
<keyword evidence="2" id="KW-1185">Reference proteome</keyword>
<evidence type="ECO:0000313" key="1">
    <source>
        <dbReference type="EMBL" id="KAI8541778.1"/>
    </source>
</evidence>
<dbReference type="Proteomes" id="UP001062846">
    <property type="component" value="Chromosome 8"/>
</dbReference>
<gene>
    <name evidence="1" type="ORF">RHMOL_Rhmol08G0088700</name>
</gene>
<accession>A0ACC0MN79</accession>
<comment type="caution">
    <text evidence="1">The sequence shown here is derived from an EMBL/GenBank/DDBJ whole genome shotgun (WGS) entry which is preliminary data.</text>
</comment>
<organism evidence="1 2">
    <name type="scientific">Rhododendron molle</name>
    <name type="common">Chinese azalea</name>
    <name type="synonym">Azalea mollis</name>
    <dbReference type="NCBI Taxonomy" id="49168"/>
    <lineage>
        <taxon>Eukaryota</taxon>
        <taxon>Viridiplantae</taxon>
        <taxon>Streptophyta</taxon>
        <taxon>Embryophyta</taxon>
        <taxon>Tracheophyta</taxon>
        <taxon>Spermatophyta</taxon>
        <taxon>Magnoliopsida</taxon>
        <taxon>eudicotyledons</taxon>
        <taxon>Gunneridae</taxon>
        <taxon>Pentapetalae</taxon>
        <taxon>asterids</taxon>
        <taxon>Ericales</taxon>
        <taxon>Ericaceae</taxon>
        <taxon>Ericoideae</taxon>
        <taxon>Rhodoreae</taxon>
        <taxon>Rhododendron</taxon>
    </lineage>
</organism>
<proteinExistence type="predicted"/>
<protein>
    <submittedName>
        <fullName evidence="1">Uncharacterized protein</fullName>
    </submittedName>
</protein>
<name>A0ACC0MN79_RHOML</name>
<dbReference type="EMBL" id="CM046395">
    <property type="protein sequence ID" value="KAI8541778.1"/>
    <property type="molecule type" value="Genomic_DNA"/>
</dbReference>
<evidence type="ECO:0000313" key="2">
    <source>
        <dbReference type="Proteomes" id="UP001062846"/>
    </source>
</evidence>
<sequence length="253" mass="27587">MFNQTLSFNSLSREINMRGTGIFSVVLCLVIFPRFPSGNSEPRLAPALYVLGDSLFDSGNNNFLPTLARADFQPYGVNFPGGATGRFTNGRTVADFIVVTLFFLSFLVSLLVGAFFGGLKIAEFLGLPMSPPFMSFQNSRTLTGLNYASGSCGILPETGNYIGKCLNLDDQIGLFGKTVKNELTKHLGSSEVLSDYLSKSIFLVSTGNNDYINNYLQPNLYDSSSRYSPRSFAQLLTDSLSHKLSLTPLSLSL</sequence>